<sequence length="423" mass="45875">MSGGNPAVLDPSTGDGTANGENLEDRVRSLRLSSIPQGGDWFRSLVLLVVGAGFLGILFYLVRETLEANRGAAAPGAVATTAAENNSSPEQPTSNGSEAGSNNGAANVPAALSRPGTTALESQGYIIPAHQILVSPQVSGRIIELHIEEGRRVDKGAILARLENTEYQADVDRAKSTVRAASERLRELENGSRPEEIAQAKAELGESQAQLSQLRSQWERNSELRKTNAITQQDLEQSESAYRAMEMRIVRLTQSFRLMELGPRDEQIENARALLEQAKAELTKAEWRLGNCIIKAPISGTILKKNAEEGNIVNPIAFNGSFSLCDMADLSDLEVDLNVQERDISTVFKGQKCRVRSLAYPERIYEGYVSRLMPIADRAKGAVPVRVKLSIPPEEEGVYLKPEMGATVTFLKAEAAPTAAPPQ</sequence>
<dbReference type="RefSeq" id="WP_145085907.1">
    <property type="nucleotide sequence ID" value="NZ_CP036274.1"/>
</dbReference>
<accession>A0A517Y702</accession>
<gene>
    <name evidence="8" type="primary">macA_1</name>
    <name evidence="8" type="ORF">ETAA8_10900</name>
</gene>
<keyword evidence="2 3" id="KW-0175">Coiled coil</keyword>
<keyword evidence="5" id="KW-0472">Membrane</keyword>
<dbReference type="Proteomes" id="UP000315017">
    <property type="component" value="Chromosome"/>
</dbReference>
<evidence type="ECO:0000313" key="8">
    <source>
        <dbReference type="EMBL" id="QDU26018.1"/>
    </source>
</evidence>
<feature type="domain" description="CusB-like beta-barrel" evidence="7">
    <location>
        <begin position="335"/>
        <end position="411"/>
    </location>
</feature>
<dbReference type="InterPro" id="IPR058792">
    <property type="entry name" value="Beta-barrel_RND_2"/>
</dbReference>
<evidence type="ECO:0000256" key="3">
    <source>
        <dbReference type="SAM" id="Coils"/>
    </source>
</evidence>
<keyword evidence="5" id="KW-1133">Transmembrane helix</keyword>
<feature type="coiled-coil region" evidence="3">
    <location>
        <begin position="164"/>
        <end position="288"/>
    </location>
</feature>
<dbReference type="InterPro" id="IPR050465">
    <property type="entry name" value="UPF0194_transport"/>
</dbReference>
<dbReference type="PANTHER" id="PTHR32347">
    <property type="entry name" value="EFFLUX SYSTEM COMPONENT YKNX-RELATED"/>
    <property type="match status" value="1"/>
</dbReference>
<comment type="subcellular location">
    <subcellularLocation>
        <location evidence="1">Cell envelope</location>
    </subcellularLocation>
</comment>
<dbReference type="Pfam" id="PF25954">
    <property type="entry name" value="Beta-barrel_RND_2"/>
    <property type="match status" value="1"/>
</dbReference>
<evidence type="ECO:0000256" key="2">
    <source>
        <dbReference type="ARBA" id="ARBA00023054"/>
    </source>
</evidence>
<dbReference type="Gene3D" id="2.40.50.100">
    <property type="match status" value="1"/>
</dbReference>
<proteinExistence type="predicted"/>
<reference evidence="8 9" key="1">
    <citation type="submission" date="2019-02" db="EMBL/GenBank/DDBJ databases">
        <title>Deep-cultivation of Planctomycetes and their phenomic and genomic characterization uncovers novel biology.</title>
        <authorList>
            <person name="Wiegand S."/>
            <person name="Jogler M."/>
            <person name="Boedeker C."/>
            <person name="Pinto D."/>
            <person name="Vollmers J."/>
            <person name="Rivas-Marin E."/>
            <person name="Kohn T."/>
            <person name="Peeters S.H."/>
            <person name="Heuer A."/>
            <person name="Rast P."/>
            <person name="Oberbeckmann S."/>
            <person name="Bunk B."/>
            <person name="Jeske O."/>
            <person name="Meyerdierks A."/>
            <person name="Storesund J.E."/>
            <person name="Kallscheuer N."/>
            <person name="Luecker S."/>
            <person name="Lage O.M."/>
            <person name="Pohl T."/>
            <person name="Merkel B.J."/>
            <person name="Hornburger P."/>
            <person name="Mueller R.-W."/>
            <person name="Bruemmer F."/>
            <person name="Labrenz M."/>
            <person name="Spormann A.M."/>
            <person name="Op den Camp H."/>
            <person name="Overmann J."/>
            <person name="Amann R."/>
            <person name="Jetten M.S.M."/>
            <person name="Mascher T."/>
            <person name="Medema M.H."/>
            <person name="Devos D.P."/>
            <person name="Kaster A.-K."/>
            <person name="Ovreas L."/>
            <person name="Rohde M."/>
            <person name="Galperin M.Y."/>
            <person name="Jogler C."/>
        </authorList>
    </citation>
    <scope>NUCLEOTIDE SEQUENCE [LARGE SCALE GENOMIC DNA]</scope>
    <source>
        <strain evidence="8 9">ETA_A8</strain>
    </source>
</reference>
<feature type="region of interest" description="Disordered" evidence="4">
    <location>
        <begin position="1"/>
        <end position="21"/>
    </location>
</feature>
<protein>
    <submittedName>
        <fullName evidence="8">Macrolide export protein MacA</fullName>
    </submittedName>
</protein>
<dbReference type="Gene3D" id="2.40.30.170">
    <property type="match status" value="1"/>
</dbReference>
<evidence type="ECO:0000256" key="4">
    <source>
        <dbReference type="SAM" id="MobiDB-lite"/>
    </source>
</evidence>
<name>A0A517Y702_9BACT</name>
<evidence type="ECO:0000259" key="7">
    <source>
        <dbReference type="Pfam" id="PF25954"/>
    </source>
</evidence>
<dbReference type="InterPro" id="IPR059052">
    <property type="entry name" value="HH_YbhG-like"/>
</dbReference>
<keyword evidence="9" id="KW-1185">Reference proteome</keyword>
<dbReference type="OrthoDB" id="1725043at2"/>
<feature type="compositionally biased region" description="Polar residues" evidence="4">
    <location>
        <begin position="86"/>
        <end position="105"/>
    </location>
</feature>
<dbReference type="Gene3D" id="1.10.287.470">
    <property type="entry name" value="Helix hairpin bin"/>
    <property type="match status" value="1"/>
</dbReference>
<evidence type="ECO:0000259" key="6">
    <source>
        <dbReference type="Pfam" id="PF25881"/>
    </source>
</evidence>
<organism evidence="8 9">
    <name type="scientific">Anatilimnocola aggregata</name>
    <dbReference type="NCBI Taxonomy" id="2528021"/>
    <lineage>
        <taxon>Bacteria</taxon>
        <taxon>Pseudomonadati</taxon>
        <taxon>Planctomycetota</taxon>
        <taxon>Planctomycetia</taxon>
        <taxon>Pirellulales</taxon>
        <taxon>Pirellulaceae</taxon>
        <taxon>Anatilimnocola</taxon>
    </lineage>
</organism>
<dbReference type="AlphaFoldDB" id="A0A517Y702"/>
<keyword evidence="5" id="KW-0812">Transmembrane</keyword>
<feature type="region of interest" description="Disordered" evidence="4">
    <location>
        <begin position="79"/>
        <end position="111"/>
    </location>
</feature>
<evidence type="ECO:0000256" key="5">
    <source>
        <dbReference type="SAM" id="Phobius"/>
    </source>
</evidence>
<feature type="transmembrane region" description="Helical" evidence="5">
    <location>
        <begin position="41"/>
        <end position="62"/>
    </location>
</feature>
<feature type="domain" description="YbhG-like alpha-helical hairpin" evidence="6">
    <location>
        <begin position="163"/>
        <end position="290"/>
    </location>
</feature>
<dbReference type="GO" id="GO:0030313">
    <property type="term" value="C:cell envelope"/>
    <property type="evidence" value="ECO:0007669"/>
    <property type="project" value="UniProtKB-SubCell"/>
</dbReference>
<evidence type="ECO:0000313" key="9">
    <source>
        <dbReference type="Proteomes" id="UP000315017"/>
    </source>
</evidence>
<dbReference type="Pfam" id="PF25881">
    <property type="entry name" value="HH_YBHG"/>
    <property type="match status" value="1"/>
</dbReference>
<dbReference type="KEGG" id="aagg:ETAA8_10900"/>
<evidence type="ECO:0000256" key="1">
    <source>
        <dbReference type="ARBA" id="ARBA00004196"/>
    </source>
</evidence>
<dbReference type="EMBL" id="CP036274">
    <property type="protein sequence ID" value="QDU26018.1"/>
    <property type="molecule type" value="Genomic_DNA"/>
</dbReference>
<dbReference type="SUPFAM" id="SSF111369">
    <property type="entry name" value="HlyD-like secretion proteins"/>
    <property type="match status" value="2"/>
</dbReference>